<dbReference type="GO" id="GO:0005794">
    <property type="term" value="C:Golgi apparatus"/>
    <property type="evidence" value="ECO:0007669"/>
    <property type="project" value="TreeGrafter"/>
</dbReference>
<feature type="coiled-coil region" evidence="1">
    <location>
        <begin position="140"/>
        <end position="195"/>
    </location>
</feature>
<evidence type="ECO:0000256" key="1">
    <source>
        <dbReference type="SAM" id="Coils"/>
    </source>
</evidence>
<evidence type="ECO:0000256" key="2">
    <source>
        <dbReference type="SAM" id="MobiDB-lite"/>
    </source>
</evidence>
<name>A0A653BT28_CALMS</name>
<proteinExistence type="predicted"/>
<dbReference type="PANTHER" id="PTHR19327:SF0">
    <property type="entry name" value="GOLGIN SUBFAMILY A MEMBER 4"/>
    <property type="match status" value="1"/>
</dbReference>
<feature type="coiled-coil region" evidence="1">
    <location>
        <begin position="354"/>
        <end position="618"/>
    </location>
</feature>
<keyword evidence="4" id="KW-1185">Reference proteome</keyword>
<feature type="coiled-coil region" evidence="1">
    <location>
        <begin position="233"/>
        <end position="295"/>
    </location>
</feature>
<dbReference type="AlphaFoldDB" id="A0A653BT28"/>
<gene>
    <name evidence="3" type="ORF">CALMAC_LOCUS3523</name>
</gene>
<feature type="coiled-coil region" evidence="1">
    <location>
        <begin position="892"/>
        <end position="919"/>
    </location>
</feature>
<accession>A0A653BT28</accession>
<dbReference type="Proteomes" id="UP000410492">
    <property type="component" value="Unassembled WGS sequence"/>
</dbReference>
<feature type="coiled-coil region" evidence="1">
    <location>
        <begin position="660"/>
        <end position="727"/>
    </location>
</feature>
<reference evidence="3 4" key="1">
    <citation type="submission" date="2019-01" db="EMBL/GenBank/DDBJ databases">
        <authorList>
            <person name="Sayadi A."/>
        </authorList>
    </citation>
    <scope>NUCLEOTIDE SEQUENCE [LARGE SCALE GENOMIC DNA]</scope>
</reference>
<dbReference type="OrthoDB" id="9518664at2759"/>
<dbReference type="EMBL" id="CAACVG010004865">
    <property type="protein sequence ID" value="VEN38733.1"/>
    <property type="molecule type" value="Genomic_DNA"/>
</dbReference>
<evidence type="ECO:0000313" key="4">
    <source>
        <dbReference type="Proteomes" id="UP000410492"/>
    </source>
</evidence>
<sequence length="924" mass="108479">MNTDPGDPGPGSSLFQNTELNINKSQNEEEEDDLEDQKRRKEELQNLLVAKLDDFNFDESTINSSTNVSTASNEDIQNKYKYTSTPNEQLQVLYEVRTRELSKLKEEYDLYKVEKGKEIDALKNKLILGEAENYQLKISLKNAENLLVEKVTSINELKNELNLVQNQVKQYEKLVDELRMEISTYQTTLNDLHMEKMTDTPLSKKMNAEEIQKIHQEQISKLEVLLGDQTRISEQYAKEINKLRQELQRLVDIELNDKSAINALTTNFDSAQKQCEELINIIEVLTNENRHLQERLNSSFHYNQLGTGEPRNSLDNSLEQQLERLKQMLVNKAVHVDTLNMKLKNYEDCVKELIEFRQLKNDALKKELQECNNQEHTKILLLLRNEMNNNEKLLQDKDKQISALNSNNRELLEKMEAMISQTRNDIQNISYKYNIPQLEKMAEDFKNAELRIKELEEKLSQSEDKRLSLVQKLQKFDKKELESEMKNLKLHHEKEKTNLENQIKKLQNDLEVASTEMENLKKYINELVEENAKLKLTVKQLEDTRGSAEDEFKLTIQDLRNQLDDKDREMKVTEENFRRAEIRLKNMEDALTEADSEIADKKKIIHELQDELNRISEKSLTKTGHAQTGNMDRESENKLKILDENLTKANIVITEKDKTICELQNEIKRLTEKLKAKTDELGNYDRKIDEMKLKKLESDLAEANSVIAEKENIILGLQAEIKRVSDNVQTKMVDLGGGDGDRNRQLDPVDVLTLEFKLREEIQQEYQKNLNEVEKKYKKMTVSGRDIQRELSERTKEMQDKHREQLTVVLSECALKIKDLQEEKQELLEKLEVFKAEFEKIQQQAMLKEDTYVKMIKVARLEGEKNAEEWKKWLKQFFVQYMKIETTSKQSRTNILQKMKKADSEVAALEKKYDDKLRKYIKKL</sequence>
<feature type="coiled-coil region" evidence="1">
    <location>
        <begin position="759"/>
        <end position="844"/>
    </location>
</feature>
<protein>
    <submittedName>
        <fullName evidence="3">Uncharacterized protein</fullName>
    </submittedName>
</protein>
<dbReference type="PANTHER" id="PTHR19327">
    <property type="entry name" value="GOLGIN"/>
    <property type="match status" value="1"/>
</dbReference>
<dbReference type="GO" id="GO:0031267">
    <property type="term" value="F:small GTPase binding"/>
    <property type="evidence" value="ECO:0007669"/>
    <property type="project" value="TreeGrafter"/>
</dbReference>
<organism evidence="3 4">
    <name type="scientific">Callosobruchus maculatus</name>
    <name type="common">Southern cowpea weevil</name>
    <name type="synonym">Pulse bruchid</name>
    <dbReference type="NCBI Taxonomy" id="64391"/>
    <lineage>
        <taxon>Eukaryota</taxon>
        <taxon>Metazoa</taxon>
        <taxon>Ecdysozoa</taxon>
        <taxon>Arthropoda</taxon>
        <taxon>Hexapoda</taxon>
        <taxon>Insecta</taxon>
        <taxon>Pterygota</taxon>
        <taxon>Neoptera</taxon>
        <taxon>Endopterygota</taxon>
        <taxon>Coleoptera</taxon>
        <taxon>Polyphaga</taxon>
        <taxon>Cucujiformia</taxon>
        <taxon>Chrysomeloidea</taxon>
        <taxon>Chrysomelidae</taxon>
        <taxon>Bruchinae</taxon>
        <taxon>Bruchini</taxon>
        <taxon>Callosobruchus</taxon>
    </lineage>
</organism>
<feature type="compositionally biased region" description="Polar residues" evidence="2">
    <location>
        <begin position="13"/>
        <end position="25"/>
    </location>
</feature>
<feature type="region of interest" description="Disordered" evidence="2">
    <location>
        <begin position="1"/>
        <end position="40"/>
    </location>
</feature>
<evidence type="ECO:0000313" key="3">
    <source>
        <dbReference type="EMBL" id="VEN38733.1"/>
    </source>
</evidence>
<keyword evidence="1" id="KW-0175">Coiled coil</keyword>
<dbReference type="GO" id="GO:0048193">
    <property type="term" value="P:Golgi vesicle transport"/>
    <property type="evidence" value="ECO:0007669"/>
    <property type="project" value="TreeGrafter"/>
</dbReference>
<dbReference type="Gene3D" id="1.10.287.510">
    <property type="entry name" value="Helix hairpin bin"/>
    <property type="match status" value="1"/>
</dbReference>